<organism evidence="1">
    <name type="scientific">marine metagenome</name>
    <dbReference type="NCBI Taxonomy" id="408172"/>
    <lineage>
        <taxon>unclassified sequences</taxon>
        <taxon>metagenomes</taxon>
        <taxon>ecological metagenomes</taxon>
    </lineage>
</organism>
<dbReference type="AlphaFoldDB" id="A0A382Z757"/>
<reference evidence="1" key="1">
    <citation type="submission" date="2018-05" db="EMBL/GenBank/DDBJ databases">
        <authorList>
            <person name="Lanie J.A."/>
            <person name="Ng W.-L."/>
            <person name="Kazmierczak K.M."/>
            <person name="Andrzejewski T.M."/>
            <person name="Davidsen T.M."/>
            <person name="Wayne K.J."/>
            <person name="Tettelin H."/>
            <person name="Glass J.I."/>
            <person name="Rusch D."/>
            <person name="Podicherti R."/>
            <person name="Tsui H.-C.T."/>
            <person name="Winkler M.E."/>
        </authorList>
    </citation>
    <scope>NUCLEOTIDE SEQUENCE</scope>
</reference>
<accession>A0A382Z757</accession>
<evidence type="ECO:0000313" key="1">
    <source>
        <dbReference type="EMBL" id="SVD90548.1"/>
    </source>
</evidence>
<proteinExistence type="predicted"/>
<name>A0A382Z757_9ZZZZ</name>
<gene>
    <name evidence="1" type="ORF">METZ01_LOCUS443402</name>
</gene>
<protein>
    <submittedName>
        <fullName evidence="1">Uncharacterized protein</fullName>
    </submittedName>
</protein>
<feature type="non-terminal residue" evidence="1">
    <location>
        <position position="1"/>
    </location>
</feature>
<sequence>SISHGIALAFISYAAIKICTGKTNVSPAIWVIAAASVISFVVA</sequence>
<dbReference type="EMBL" id="UINC01181053">
    <property type="protein sequence ID" value="SVD90548.1"/>
    <property type="molecule type" value="Genomic_DNA"/>
</dbReference>